<organism evidence="2 3">
    <name type="scientific">Caenispirillum bisanense</name>
    <dbReference type="NCBI Taxonomy" id="414052"/>
    <lineage>
        <taxon>Bacteria</taxon>
        <taxon>Pseudomonadati</taxon>
        <taxon>Pseudomonadota</taxon>
        <taxon>Alphaproteobacteria</taxon>
        <taxon>Rhodospirillales</taxon>
        <taxon>Novispirillaceae</taxon>
        <taxon>Caenispirillum</taxon>
    </lineage>
</organism>
<dbReference type="AlphaFoldDB" id="A0A286G639"/>
<sequence>MTDQATFDLGSIRPGTHVCFIYDSADQRLDALGRIMAGVLRGGGSTTYFACDSDLDVIRDHLGQRGVPLDLLAEPTFAVKSAREVYTPGGRFDRDRMLQQLRDAYARGRAEVDGTVFFTGEMEWAAEPGLPGREHLVAYEQAVNTVIRTHPFSAICQYDAAAFDGELLFEIVKAHPLMLVRNQILANPYYVGPPEAANSDDACPCGETHGLDHAHA</sequence>
<keyword evidence="3" id="KW-1185">Reference proteome</keyword>
<dbReference type="Pfam" id="PF14417">
    <property type="entry name" value="MEDS"/>
    <property type="match status" value="1"/>
</dbReference>
<gene>
    <name evidence="2" type="ORF">SAMN05421508_101741</name>
</gene>
<dbReference type="InterPro" id="IPR025847">
    <property type="entry name" value="MEDS_domain"/>
</dbReference>
<name>A0A286G639_9PROT</name>
<dbReference type="RefSeq" id="WP_176525009.1">
    <property type="nucleotide sequence ID" value="NZ_OCNJ01000001.1"/>
</dbReference>
<accession>A0A286G639</accession>
<reference evidence="2 3" key="1">
    <citation type="submission" date="2017-09" db="EMBL/GenBank/DDBJ databases">
        <authorList>
            <person name="Ehlers B."/>
            <person name="Leendertz F.H."/>
        </authorList>
    </citation>
    <scope>NUCLEOTIDE SEQUENCE [LARGE SCALE GENOMIC DNA]</scope>
    <source>
        <strain evidence="2 3">USBA 140</strain>
    </source>
</reference>
<dbReference type="EMBL" id="OCNJ01000001">
    <property type="protein sequence ID" value="SOD90965.1"/>
    <property type="molecule type" value="Genomic_DNA"/>
</dbReference>
<evidence type="ECO:0000313" key="2">
    <source>
        <dbReference type="EMBL" id="SOD90965.1"/>
    </source>
</evidence>
<evidence type="ECO:0000313" key="3">
    <source>
        <dbReference type="Proteomes" id="UP000219621"/>
    </source>
</evidence>
<feature type="domain" description="MEDS" evidence="1">
    <location>
        <begin position="16"/>
        <end position="176"/>
    </location>
</feature>
<dbReference type="Proteomes" id="UP000219621">
    <property type="component" value="Unassembled WGS sequence"/>
</dbReference>
<evidence type="ECO:0000259" key="1">
    <source>
        <dbReference type="Pfam" id="PF14417"/>
    </source>
</evidence>
<proteinExistence type="predicted"/>
<protein>
    <submittedName>
        <fullName evidence="2">MEDS: MEthanogen/methylotroph, DcmR Sensory domain</fullName>
    </submittedName>
</protein>